<proteinExistence type="predicted"/>
<sequence>MSSTRLRSHAFSVTEAREADRRSAAKLKALEATMNSFQSSTTLSEQKTEWISFASNLHQLRRNEEASLQRYERLVESLVESVPEIPSMRVKDHESVGETYNGHCSSPPEPVAEVKLPRSAVCTSSPPDCGDAMCKTDSDYEELQSADTLLENAVMLAKLGRRIAAQLGDGINRSKKHRDAGSITPQVHSTGSSPAYLAPGNLRPGRYDNTRASPKEKGNYVGVTSGSTCCSTTTSLTDHMFTSQSSICSDSAADLNSPPSLRLQVLGFTELLEQYGLMVVAVGHELETACIAAQQEVHERKVSLRRILQPRNGAFTLPLDSSRRGGSSQIENVLSQLDPGELTEEEETFVDSCYSCLRDDACHASSHMVQVAVRYQEELQRLEDDYEKDQDIYRQKLVSLNNTKKELMSMLCSLWETDSCRRVRPSVRSGSCDSAELPWSSAVSMGSLANSQFAAGQTVRQETDLMAKSTTTQPETVDQSNPGAAVDDGQAPEAESHSDNLVVPEKATPLQMVTDRFTFVCNQFAYPGASRSLLLKRLQLEFRTATPQLLREAIEIYRQIALLQQRRMGRWREFTSARVEALAAAKEHRADAIRSFGQAKAKKMKRVQHMKKTAALQARLEVQRAAFQEKERVRQQAENEERARAAEQQDLIDARERKRLKDARLKVQSYVQRRAEQLRREMTAAEEKACEEAARCLAARRRNAVRVKRRREMDAWQHQQREERRRQILTRQQEIVERIRRAAERFGIVVESDPSRMMSETASSRARVEATKQERTEEAPEPARIQFFGVRHSYGTENLLRDMRLKLAVALFEAGLHRSQAGHEALLSMGPKLNAQ</sequence>
<keyword evidence="5" id="KW-1185">Reference proteome</keyword>
<evidence type="ECO:0000313" key="4">
    <source>
        <dbReference type="EMBL" id="PFH34652.1"/>
    </source>
</evidence>
<dbReference type="EMBL" id="NWUJ01000006">
    <property type="protein sequence ID" value="PFH34652.1"/>
    <property type="molecule type" value="Genomic_DNA"/>
</dbReference>
<keyword evidence="1 2" id="KW-0175">Coiled coil</keyword>
<feature type="compositionally biased region" description="Polar residues" evidence="3">
    <location>
        <begin position="468"/>
        <end position="482"/>
    </location>
</feature>
<dbReference type="GeneID" id="40311611"/>
<protein>
    <submittedName>
        <fullName evidence="4">Uncharacterized protein</fullName>
    </submittedName>
</protein>
<feature type="compositionally biased region" description="Polar residues" evidence="3">
    <location>
        <begin position="183"/>
        <end position="193"/>
    </location>
</feature>
<feature type="region of interest" description="Disordered" evidence="3">
    <location>
        <begin position="468"/>
        <end position="500"/>
    </location>
</feature>
<gene>
    <name evidence="4" type="ORF">BESB_066850</name>
</gene>
<dbReference type="OrthoDB" id="448087at2759"/>
<dbReference type="RefSeq" id="XP_029218661.1">
    <property type="nucleotide sequence ID" value="XM_029365078.1"/>
</dbReference>
<comment type="caution">
    <text evidence="4">The sequence shown here is derived from an EMBL/GenBank/DDBJ whole genome shotgun (WGS) entry which is preliminary data.</text>
</comment>
<dbReference type="AlphaFoldDB" id="A0A2A9MGX4"/>
<feature type="region of interest" description="Disordered" evidence="3">
    <location>
        <begin position="755"/>
        <end position="780"/>
    </location>
</feature>
<dbReference type="KEGG" id="bbes:BESB_066850"/>
<reference evidence="4 5" key="1">
    <citation type="submission" date="2017-09" db="EMBL/GenBank/DDBJ databases">
        <title>Genome sequencing of Besnoitia besnoiti strain Bb-Ger1.</title>
        <authorList>
            <person name="Schares G."/>
            <person name="Venepally P."/>
            <person name="Lorenzi H.A."/>
        </authorList>
    </citation>
    <scope>NUCLEOTIDE SEQUENCE [LARGE SCALE GENOMIC DNA]</scope>
    <source>
        <strain evidence="4 5">Bb-Ger1</strain>
    </source>
</reference>
<evidence type="ECO:0000256" key="1">
    <source>
        <dbReference type="ARBA" id="ARBA00023054"/>
    </source>
</evidence>
<organism evidence="4 5">
    <name type="scientific">Besnoitia besnoiti</name>
    <name type="common">Apicomplexan protozoan</name>
    <dbReference type="NCBI Taxonomy" id="94643"/>
    <lineage>
        <taxon>Eukaryota</taxon>
        <taxon>Sar</taxon>
        <taxon>Alveolata</taxon>
        <taxon>Apicomplexa</taxon>
        <taxon>Conoidasida</taxon>
        <taxon>Coccidia</taxon>
        <taxon>Eucoccidiorida</taxon>
        <taxon>Eimeriorina</taxon>
        <taxon>Sarcocystidae</taxon>
        <taxon>Besnoitia</taxon>
    </lineage>
</organism>
<feature type="compositionally biased region" description="Basic and acidic residues" evidence="3">
    <location>
        <begin position="766"/>
        <end position="778"/>
    </location>
</feature>
<feature type="coiled-coil region" evidence="2">
    <location>
        <begin position="620"/>
        <end position="688"/>
    </location>
</feature>
<dbReference type="InterPro" id="IPR039902">
    <property type="entry name" value="CCDC148/CCDC112"/>
</dbReference>
<dbReference type="VEuPathDB" id="ToxoDB:BESB_066850"/>
<accession>A0A2A9MGX4</accession>
<feature type="region of interest" description="Disordered" evidence="3">
    <location>
        <begin position="173"/>
        <end position="204"/>
    </location>
</feature>
<name>A0A2A9MGX4_BESBE</name>
<dbReference type="Proteomes" id="UP000224006">
    <property type="component" value="Chromosome VI"/>
</dbReference>
<evidence type="ECO:0000256" key="2">
    <source>
        <dbReference type="SAM" id="Coils"/>
    </source>
</evidence>
<evidence type="ECO:0000313" key="5">
    <source>
        <dbReference type="Proteomes" id="UP000224006"/>
    </source>
</evidence>
<dbReference type="PANTHER" id="PTHR21549:SF1">
    <property type="entry name" value="COILED-COIL DOMAIN-CONTAINING PROTEIN 148"/>
    <property type="match status" value="1"/>
</dbReference>
<evidence type="ECO:0000256" key="3">
    <source>
        <dbReference type="SAM" id="MobiDB-lite"/>
    </source>
</evidence>
<dbReference type="PANTHER" id="PTHR21549">
    <property type="entry name" value="MUTATED IN BLADDER CANCER 1"/>
    <property type="match status" value="1"/>
</dbReference>